<dbReference type="InterPro" id="IPR017938">
    <property type="entry name" value="Riboflavin_synthase-like_b-brl"/>
</dbReference>
<dbReference type="PROSITE" id="PS51384">
    <property type="entry name" value="FAD_FR"/>
    <property type="match status" value="1"/>
</dbReference>
<evidence type="ECO:0000313" key="12">
    <source>
        <dbReference type="EMBL" id="KAK1395536.1"/>
    </source>
</evidence>
<dbReference type="InterPro" id="IPR029039">
    <property type="entry name" value="Flavoprotein-like_sf"/>
</dbReference>
<reference evidence="12" key="2">
    <citation type="submission" date="2023-05" db="EMBL/GenBank/DDBJ databases">
        <authorList>
            <person name="Schelkunov M.I."/>
        </authorList>
    </citation>
    <scope>NUCLEOTIDE SEQUENCE</scope>
    <source>
        <strain evidence="12">Hsosn_3</strain>
        <tissue evidence="12">Leaf</tissue>
    </source>
</reference>
<dbReference type="Proteomes" id="UP001237642">
    <property type="component" value="Unassembled WGS sequence"/>
</dbReference>
<name>A0AAD8N4G4_9APIA</name>
<dbReference type="InterPro" id="IPR003097">
    <property type="entry name" value="CysJ-like_FAD-binding"/>
</dbReference>
<evidence type="ECO:0000256" key="6">
    <source>
        <dbReference type="ARBA" id="ARBA00022643"/>
    </source>
</evidence>
<dbReference type="PANTHER" id="PTHR19384:SF10">
    <property type="entry name" value="NADPH-DEPENDENT DIFLAVIN OXIDOREDUCTASE 1"/>
    <property type="match status" value="1"/>
</dbReference>
<keyword evidence="13" id="KW-1185">Reference proteome</keyword>
<dbReference type="GO" id="GO:0050660">
    <property type="term" value="F:flavin adenine dinucleotide binding"/>
    <property type="evidence" value="ECO:0007669"/>
    <property type="project" value="TreeGrafter"/>
</dbReference>
<dbReference type="SUPFAM" id="SSF52343">
    <property type="entry name" value="Ferredoxin reductase-like, C-terminal NADP-linked domain"/>
    <property type="match status" value="1"/>
</dbReference>
<comment type="cofactor">
    <cofactor evidence="2">
        <name>FAD</name>
        <dbReference type="ChEBI" id="CHEBI:57692"/>
    </cofactor>
</comment>
<keyword evidence="9" id="KW-0560">Oxidoreductase</keyword>
<evidence type="ECO:0000259" key="11">
    <source>
        <dbReference type="PROSITE" id="PS51384"/>
    </source>
</evidence>
<dbReference type="InterPro" id="IPR017927">
    <property type="entry name" value="FAD-bd_FR_type"/>
</dbReference>
<evidence type="ECO:0000256" key="4">
    <source>
        <dbReference type="ARBA" id="ARBA00022490"/>
    </source>
</evidence>
<comment type="subcellular location">
    <subcellularLocation>
        <location evidence="3">Cytoplasm</location>
    </subcellularLocation>
</comment>
<evidence type="ECO:0000256" key="8">
    <source>
        <dbReference type="ARBA" id="ARBA00022857"/>
    </source>
</evidence>
<dbReference type="GO" id="GO:0010181">
    <property type="term" value="F:FMN binding"/>
    <property type="evidence" value="ECO:0007669"/>
    <property type="project" value="InterPro"/>
</dbReference>
<dbReference type="PROSITE" id="PS50902">
    <property type="entry name" value="FLAVODOXIN_LIKE"/>
    <property type="match status" value="1"/>
</dbReference>
<dbReference type="InterPro" id="IPR023173">
    <property type="entry name" value="NADPH_Cyt_P450_Rdtase_alpha"/>
</dbReference>
<dbReference type="FunFam" id="3.40.50.80:FF:000032">
    <property type="entry name" value="NADPH-dependent diflavin oxidoreductase 1"/>
    <property type="match status" value="1"/>
</dbReference>
<comment type="cofactor">
    <cofactor evidence="1">
        <name>FMN</name>
        <dbReference type="ChEBI" id="CHEBI:58210"/>
    </cofactor>
</comment>
<dbReference type="SUPFAM" id="SSF52218">
    <property type="entry name" value="Flavoproteins"/>
    <property type="match status" value="1"/>
</dbReference>
<dbReference type="InterPro" id="IPR039261">
    <property type="entry name" value="FNR_nucleotide-bd"/>
</dbReference>
<dbReference type="PRINTS" id="PR00369">
    <property type="entry name" value="FLAVODOXIN"/>
</dbReference>
<dbReference type="InterPro" id="IPR001094">
    <property type="entry name" value="Flavdoxin-like"/>
</dbReference>
<evidence type="ECO:0000256" key="1">
    <source>
        <dbReference type="ARBA" id="ARBA00001917"/>
    </source>
</evidence>
<dbReference type="InterPro" id="IPR008254">
    <property type="entry name" value="Flavodoxin/NO_synth"/>
</dbReference>
<dbReference type="FunFam" id="3.40.50.360:FF:000015">
    <property type="entry name" value="NADPH-dependent diflavin oxidoreductase 1"/>
    <property type="match status" value="1"/>
</dbReference>
<evidence type="ECO:0000256" key="7">
    <source>
        <dbReference type="ARBA" id="ARBA00022827"/>
    </source>
</evidence>
<organism evidence="12 13">
    <name type="scientific">Heracleum sosnowskyi</name>
    <dbReference type="NCBI Taxonomy" id="360622"/>
    <lineage>
        <taxon>Eukaryota</taxon>
        <taxon>Viridiplantae</taxon>
        <taxon>Streptophyta</taxon>
        <taxon>Embryophyta</taxon>
        <taxon>Tracheophyta</taxon>
        <taxon>Spermatophyta</taxon>
        <taxon>Magnoliopsida</taxon>
        <taxon>eudicotyledons</taxon>
        <taxon>Gunneridae</taxon>
        <taxon>Pentapetalae</taxon>
        <taxon>asterids</taxon>
        <taxon>campanulids</taxon>
        <taxon>Apiales</taxon>
        <taxon>Apiaceae</taxon>
        <taxon>Apioideae</taxon>
        <taxon>apioid superclade</taxon>
        <taxon>Tordylieae</taxon>
        <taxon>Tordyliinae</taxon>
        <taxon>Heracleum</taxon>
    </lineage>
</organism>
<keyword evidence="5" id="KW-0285">Flavoprotein</keyword>
<feature type="domain" description="Flavodoxin-like" evidence="10">
    <location>
        <begin position="7"/>
        <end position="151"/>
    </location>
</feature>
<reference evidence="12" key="1">
    <citation type="submission" date="2023-02" db="EMBL/GenBank/DDBJ databases">
        <title>Genome of toxic invasive species Heracleum sosnowskyi carries increased number of genes despite the absence of recent whole-genome duplications.</title>
        <authorList>
            <person name="Schelkunov M."/>
            <person name="Shtratnikova V."/>
            <person name="Makarenko M."/>
            <person name="Klepikova A."/>
            <person name="Omelchenko D."/>
            <person name="Novikova G."/>
            <person name="Obukhova E."/>
            <person name="Bogdanov V."/>
            <person name="Penin A."/>
            <person name="Logacheva M."/>
        </authorList>
    </citation>
    <scope>NUCLEOTIDE SEQUENCE</scope>
    <source>
        <strain evidence="12">Hsosn_3</strain>
        <tissue evidence="12">Leaf</tissue>
    </source>
</reference>
<evidence type="ECO:0000256" key="2">
    <source>
        <dbReference type="ARBA" id="ARBA00001974"/>
    </source>
</evidence>
<dbReference type="GO" id="GO:0005634">
    <property type="term" value="C:nucleus"/>
    <property type="evidence" value="ECO:0007669"/>
    <property type="project" value="UniProtKB-ARBA"/>
</dbReference>
<dbReference type="SUPFAM" id="SSF63380">
    <property type="entry name" value="Riboflavin synthase domain-like"/>
    <property type="match status" value="1"/>
</dbReference>
<keyword evidence="7" id="KW-0274">FAD</keyword>
<feature type="domain" description="FAD-binding FR-type" evidence="11">
    <location>
        <begin position="224"/>
        <end position="457"/>
    </location>
</feature>
<protein>
    <submittedName>
        <fullName evidence="12">NADPH-dependent diflavin oxidoreductase 1</fullName>
    </submittedName>
</protein>
<dbReference type="InterPro" id="IPR001709">
    <property type="entry name" value="Flavoprot_Pyr_Nucl_cyt_Rdtase"/>
</dbReference>
<gene>
    <name evidence="12" type="ORF">POM88_005399</name>
</gene>
<evidence type="ECO:0000256" key="3">
    <source>
        <dbReference type="ARBA" id="ARBA00004496"/>
    </source>
</evidence>
<dbReference type="Gene3D" id="3.40.50.80">
    <property type="entry name" value="Nucleotide-binding domain of ferredoxin-NADP reductase (FNR) module"/>
    <property type="match status" value="1"/>
</dbReference>
<dbReference type="Gene3D" id="3.40.50.360">
    <property type="match status" value="1"/>
</dbReference>
<proteinExistence type="predicted"/>
<dbReference type="Gene3D" id="2.40.30.10">
    <property type="entry name" value="Translation factors"/>
    <property type="match status" value="1"/>
</dbReference>
<accession>A0AAD8N4G4</accession>
<dbReference type="Pfam" id="PF00258">
    <property type="entry name" value="Flavodoxin_1"/>
    <property type="match status" value="1"/>
</dbReference>
<dbReference type="PRINTS" id="PR00371">
    <property type="entry name" value="FPNCR"/>
</dbReference>
<dbReference type="Gene3D" id="1.20.990.10">
    <property type="entry name" value="NADPH-cytochrome p450 Reductase, Chain A, domain 3"/>
    <property type="match status" value="1"/>
</dbReference>
<dbReference type="EMBL" id="JAUIZM010000002">
    <property type="protein sequence ID" value="KAK1395536.1"/>
    <property type="molecule type" value="Genomic_DNA"/>
</dbReference>
<dbReference type="InterPro" id="IPR001433">
    <property type="entry name" value="OxRdtase_FAD/NAD-bd"/>
</dbReference>
<dbReference type="GO" id="GO:0016651">
    <property type="term" value="F:oxidoreductase activity, acting on NAD(P)H"/>
    <property type="evidence" value="ECO:0007669"/>
    <property type="project" value="UniProtKB-ARBA"/>
</dbReference>
<dbReference type="AlphaFoldDB" id="A0AAD8N4G4"/>
<evidence type="ECO:0000256" key="5">
    <source>
        <dbReference type="ARBA" id="ARBA00022630"/>
    </source>
</evidence>
<evidence type="ECO:0000313" key="13">
    <source>
        <dbReference type="Proteomes" id="UP001237642"/>
    </source>
</evidence>
<evidence type="ECO:0000256" key="9">
    <source>
        <dbReference type="ARBA" id="ARBA00023002"/>
    </source>
</evidence>
<dbReference type="FunFam" id="1.20.990.10:FF:000015">
    <property type="entry name" value="NADPH-dependent diflavin oxidoreductase 1"/>
    <property type="match status" value="1"/>
</dbReference>
<dbReference type="Pfam" id="PF00175">
    <property type="entry name" value="NAD_binding_1"/>
    <property type="match status" value="1"/>
</dbReference>
<dbReference type="Pfam" id="PF00667">
    <property type="entry name" value="FAD_binding_1"/>
    <property type="match status" value="1"/>
</dbReference>
<keyword evidence="8" id="KW-0521">NADP</keyword>
<keyword evidence="4" id="KW-0963">Cytoplasm</keyword>
<evidence type="ECO:0000259" key="10">
    <source>
        <dbReference type="PROSITE" id="PS50902"/>
    </source>
</evidence>
<dbReference type="PANTHER" id="PTHR19384">
    <property type="entry name" value="NITRIC OXIDE SYNTHASE-RELATED"/>
    <property type="match status" value="1"/>
</dbReference>
<comment type="caution">
    <text evidence="12">The sequence shown here is derived from an EMBL/GenBank/DDBJ whole genome shotgun (WGS) entry which is preliminary data.</text>
</comment>
<dbReference type="GO" id="GO:0005829">
    <property type="term" value="C:cytosol"/>
    <property type="evidence" value="ECO:0007669"/>
    <property type="project" value="TreeGrafter"/>
</dbReference>
<sequence>MEENNKLLILYATQTGNALDVAERLQCEAERRCCQVSLLPINAFDANNLPNTENVVFVVSTTGQGEAPDSMKEFWKILLHKNLSPVWLKGVHYAVFGLGDSGYVTYNYVAKKLAKRLSNLGAVAILQTGLGDDQQPLGYEGALDPWMSSLWNSLYHYNPKLLPKGPDVTGNETLVNQLKVQVTYHEIDDLHSEFAAMKDLERLEIETERAHLMSTSSFSKQMARPHCFLQVINNNSLCKDVHQLECEAVSSSVVYDVGDVLHVLPEQSAAAVDAFIRRCNLNPESYITIQHKNKDRHDALNQPIRLKSFVKFAMDVASASPRRYFFEVMSFLASAQHEKEKLLYFISAEGRDALYQYQKEQRSVLEVLQDFPSVQIPFEWLVQLVPPLKRRAFSISSSHLVHPNQVHMTVKVVSWSTPSNKKRAGLCSSWLAGLDPGQKVPIPVWFEKGSLPSPSPSRPLILIGPGTGCAPFHGFLEERKFLSSFGATAPVLFFFGCRNEENSFLYKNFWLSLSESGGILSEDMGGGFYVAFSRDQPEKVYVQHKMREQSTRVWKLLHDDKAAVYIAGCSGKMPSDVFSAFVDIICKESNEKDMTQERAVKLLKDLQKNGKYHVETWS</sequence>
<keyword evidence="6" id="KW-0288">FMN</keyword>